<organism evidence="2 3">
    <name type="scientific">Evansella vedderi</name>
    <dbReference type="NCBI Taxonomy" id="38282"/>
    <lineage>
        <taxon>Bacteria</taxon>
        <taxon>Bacillati</taxon>
        <taxon>Bacillota</taxon>
        <taxon>Bacilli</taxon>
        <taxon>Bacillales</taxon>
        <taxon>Bacillaceae</taxon>
        <taxon>Evansella</taxon>
    </lineage>
</organism>
<accession>A0ABT9ZQ24</accession>
<gene>
    <name evidence="2" type="ORF">J2S74_000714</name>
</gene>
<keyword evidence="3" id="KW-1185">Reference proteome</keyword>
<dbReference type="InterPro" id="IPR011741">
    <property type="entry name" value="Phg_2220_C"/>
</dbReference>
<dbReference type="RefSeq" id="WP_307321852.1">
    <property type="nucleotide sequence ID" value="NZ_JAUSUG010000002.1"/>
</dbReference>
<evidence type="ECO:0000313" key="3">
    <source>
        <dbReference type="Proteomes" id="UP001230005"/>
    </source>
</evidence>
<protein>
    <recommendedName>
        <fullName evidence="1">Phage conserved hypothetical protein C-terminal domain-containing protein</fullName>
    </recommendedName>
</protein>
<dbReference type="EMBL" id="JAUSUG010000002">
    <property type="protein sequence ID" value="MDQ0253342.1"/>
    <property type="molecule type" value="Genomic_DNA"/>
</dbReference>
<proteinExistence type="predicted"/>
<evidence type="ECO:0000313" key="2">
    <source>
        <dbReference type="EMBL" id="MDQ0253342.1"/>
    </source>
</evidence>
<evidence type="ECO:0000259" key="1">
    <source>
        <dbReference type="Pfam" id="PF09524"/>
    </source>
</evidence>
<reference evidence="2 3" key="1">
    <citation type="submission" date="2023-07" db="EMBL/GenBank/DDBJ databases">
        <title>Genomic Encyclopedia of Type Strains, Phase IV (KMG-IV): sequencing the most valuable type-strain genomes for metagenomic binning, comparative biology and taxonomic classification.</title>
        <authorList>
            <person name="Goeker M."/>
        </authorList>
    </citation>
    <scope>NUCLEOTIDE SEQUENCE [LARGE SCALE GENOMIC DNA]</scope>
    <source>
        <strain evidence="2 3">DSM 9768</strain>
    </source>
</reference>
<dbReference type="Proteomes" id="UP001230005">
    <property type="component" value="Unassembled WGS sequence"/>
</dbReference>
<comment type="caution">
    <text evidence="2">The sequence shown here is derived from an EMBL/GenBank/DDBJ whole genome shotgun (WGS) entry which is preliminary data.</text>
</comment>
<sequence>MNEEGYLKVIDNKTADELYNPKMNKFLRPSTLFGPKFASYLNEEPVEVKKTETETDFDLYLKGL</sequence>
<name>A0ABT9ZQ24_9BACI</name>
<feature type="domain" description="Phage conserved hypothetical protein C-terminal" evidence="1">
    <location>
        <begin position="3"/>
        <end position="42"/>
    </location>
</feature>
<dbReference type="Pfam" id="PF09524">
    <property type="entry name" value="Phg_2220_C"/>
    <property type="match status" value="1"/>
</dbReference>